<dbReference type="Proteomes" id="UP000270261">
    <property type="component" value="Unassembled WGS sequence"/>
</dbReference>
<organism evidence="2 3">
    <name type="scientific">Lautropia dentalis</name>
    <dbReference type="NCBI Taxonomy" id="2490857"/>
    <lineage>
        <taxon>Bacteria</taxon>
        <taxon>Pseudomonadati</taxon>
        <taxon>Pseudomonadota</taxon>
        <taxon>Betaproteobacteria</taxon>
        <taxon>Burkholderiales</taxon>
        <taxon>Burkholderiaceae</taxon>
        <taxon>Lautropia</taxon>
    </lineage>
</organism>
<dbReference type="SUPFAM" id="SSF81901">
    <property type="entry name" value="HCP-like"/>
    <property type="match status" value="1"/>
</dbReference>
<comment type="caution">
    <text evidence="2">The sequence shown here is derived from an EMBL/GenBank/DDBJ whole genome shotgun (WGS) entry which is preliminary data.</text>
</comment>
<evidence type="ECO:0000256" key="1">
    <source>
        <dbReference type="SAM" id="MobiDB-lite"/>
    </source>
</evidence>
<dbReference type="Gene3D" id="1.25.40.10">
    <property type="entry name" value="Tetratricopeptide repeat domain"/>
    <property type="match status" value="1"/>
</dbReference>
<dbReference type="SMART" id="SM00671">
    <property type="entry name" value="SEL1"/>
    <property type="match status" value="3"/>
</dbReference>
<name>A0A426FLY5_9BURK</name>
<evidence type="ECO:0000313" key="2">
    <source>
        <dbReference type="EMBL" id="RRN43667.1"/>
    </source>
</evidence>
<keyword evidence="3" id="KW-1185">Reference proteome</keyword>
<protein>
    <submittedName>
        <fullName evidence="2">Sel1 repeat family protein</fullName>
    </submittedName>
</protein>
<accession>A0A426FLY5</accession>
<gene>
    <name evidence="2" type="ORF">EHV23_09560</name>
</gene>
<feature type="region of interest" description="Disordered" evidence="1">
    <location>
        <begin position="100"/>
        <end position="136"/>
    </location>
</feature>
<dbReference type="PANTHER" id="PTHR43628:SF1">
    <property type="entry name" value="CHITIN SYNTHASE REGULATORY FACTOR 2-RELATED"/>
    <property type="match status" value="1"/>
</dbReference>
<evidence type="ECO:0000313" key="3">
    <source>
        <dbReference type="Proteomes" id="UP000270261"/>
    </source>
</evidence>
<sequence length="325" mass="34154">MMALPWTHVRNLLSPRCPSERIMDPFAPTPAPPCADGAHHAGKAGCPAGRAALAAPFLRWRLPMFHTSHHPARSFICCAVLLLLGACSRHAVMLNSKPQVLSAPPSATQSASEADQPGIHANAAGPDTTEASAPSCTPVAADGVKAVHATPPASQQPDDPQKQKARALLDAGIAAYDAGDYARALPLFEQADAAGHLKAQRYIGLMYLNGQGVQASPDRAFNAFQAAADRGDITSQCWLGLMYENGTGTSQDMAQAVKWYETSAQRGDLIAAPAMTALGRLYESGKGVPRNTGTAIGWYRKAAATGEKDAIDALQRLDAGTGTRH</sequence>
<dbReference type="InterPro" id="IPR052945">
    <property type="entry name" value="Mitotic_Regulator"/>
</dbReference>
<dbReference type="AlphaFoldDB" id="A0A426FLY5"/>
<reference evidence="2 3" key="1">
    <citation type="submission" date="2018-11" db="EMBL/GenBank/DDBJ databases">
        <title>Genome sequencing of Lautropia sp. KCOM 2505 (= ChDC F240).</title>
        <authorList>
            <person name="Kook J.-K."/>
            <person name="Park S.-N."/>
            <person name="Lim Y.K."/>
        </authorList>
    </citation>
    <scope>NUCLEOTIDE SEQUENCE [LARGE SCALE GENOMIC DNA]</scope>
    <source>
        <strain evidence="2 3">KCOM 2505</strain>
    </source>
</reference>
<proteinExistence type="predicted"/>
<dbReference type="Pfam" id="PF08238">
    <property type="entry name" value="Sel1"/>
    <property type="match status" value="3"/>
</dbReference>
<dbReference type="PANTHER" id="PTHR43628">
    <property type="entry name" value="ACTIVATOR OF C KINASE PROTEIN 1-RELATED"/>
    <property type="match status" value="1"/>
</dbReference>
<dbReference type="InterPro" id="IPR006597">
    <property type="entry name" value="Sel1-like"/>
</dbReference>
<dbReference type="EMBL" id="RRUE01000002">
    <property type="protein sequence ID" value="RRN43667.1"/>
    <property type="molecule type" value="Genomic_DNA"/>
</dbReference>
<dbReference type="InterPro" id="IPR011990">
    <property type="entry name" value="TPR-like_helical_dom_sf"/>
</dbReference>